<evidence type="ECO:0000256" key="1">
    <source>
        <dbReference type="SAM" id="MobiDB-lite"/>
    </source>
</evidence>
<evidence type="ECO:0000313" key="4">
    <source>
        <dbReference type="Proteomes" id="UP000002316"/>
    </source>
</evidence>
<feature type="chain" id="PRO_5003005667" evidence="2">
    <location>
        <begin position="39"/>
        <end position="146"/>
    </location>
</feature>
<dbReference type="Proteomes" id="UP000002316">
    <property type="component" value="Chromosome 9"/>
</dbReference>
<dbReference type="AlphaFoldDB" id="C9ZX78"/>
<organism evidence="3 4">
    <name type="scientific">Trypanosoma brucei gambiense (strain MHOM/CI/86/DAL972)</name>
    <dbReference type="NCBI Taxonomy" id="679716"/>
    <lineage>
        <taxon>Eukaryota</taxon>
        <taxon>Discoba</taxon>
        <taxon>Euglenozoa</taxon>
        <taxon>Kinetoplastea</taxon>
        <taxon>Metakinetoplastina</taxon>
        <taxon>Trypanosomatida</taxon>
        <taxon>Trypanosomatidae</taxon>
        <taxon>Trypanosoma</taxon>
    </lineage>
</organism>
<evidence type="ECO:0000256" key="2">
    <source>
        <dbReference type="SAM" id="SignalP"/>
    </source>
</evidence>
<feature type="region of interest" description="Disordered" evidence="1">
    <location>
        <begin position="47"/>
        <end position="75"/>
    </location>
</feature>
<proteinExistence type="predicted"/>
<feature type="region of interest" description="Disordered" evidence="1">
    <location>
        <begin position="104"/>
        <end position="146"/>
    </location>
</feature>
<protein>
    <submittedName>
        <fullName evidence="3">Uncharacterized protein</fullName>
    </submittedName>
</protein>
<dbReference type="EMBL" id="FN554972">
    <property type="protein sequence ID" value="CBH14022.1"/>
    <property type="molecule type" value="Genomic_DNA"/>
</dbReference>
<evidence type="ECO:0000313" key="3">
    <source>
        <dbReference type="EMBL" id="CBH14022.1"/>
    </source>
</evidence>
<dbReference type="VEuPathDB" id="TriTrypDB:Tbg972.9.950"/>
<name>C9ZX78_TRYB9</name>
<accession>C9ZX78</accession>
<reference evidence="4" key="1">
    <citation type="journal article" date="2010" name="PLoS Negl. Trop. Dis.">
        <title>The genome sequence of Trypanosoma brucei gambiense, causative agent of chronic human african trypanosomiasis.</title>
        <authorList>
            <person name="Jackson A.P."/>
            <person name="Sanders M."/>
            <person name="Berry A."/>
            <person name="McQuillan J."/>
            <person name="Aslett M.A."/>
            <person name="Quail M.A."/>
            <person name="Chukualim B."/>
            <person name="Capewell P."/>
            <person name="MacLeod A."/>
            <person name="Melville S.E."/>
            <person name="Gibson W."/>
            <person name="Barry J.D."/>
            <person name="Berriman M."/>
            <person name="Hertz-Fowler C."/>
        </authorList>
    </citation>
    <scope>NUCLEOTIDE SEQUENCE [LARGE SCALE GENOMIC DNA]</scope>
    <source>
        <strain evidence="4">MHOM/CI/86/DAL972</strain>
    </source>
</reference>
<gene>
    <name evidence="3" type="ORF">TbgDal_IX950</name>
</gene>
<dbReference type="RefSeq" id="XP_011776293.1">
    <property type="nucleotide sequence ID" value="XM_011777991.1"/>
</dbReference>
<keyword evidence="2" id="KW-0732">Signal</keyword>
<sequence>MRYVYAHAHGNIFSSSHPSTCLFFLFFFFAESIPFTQSATYGGELAPMGRSNNQLRRTAKERGKPFIPKKRKSKTYNQIRSMKIKESRSTPRKLSYRNVITKKGGVTKRKFRPGGYNSSGKFGKAAGAKENARKGSLSGTKKGGKR</sequence>
<dbReference type="GeneID" id="23861019"/>
<dbReference type="OrthoDB" id="269639at2759"/>
<dbReference type="KEGG" id="tbg:TbgDal_IX950"/>
<feature type="signal peptide" evidence="2">
    <location>
        <begin position="1"/>
        <end position="38"/>
    </location>
</feature>